<dbReference type="EMBL" id="SIXC01000007">
    <property type="protein sequence ID" value="TBH79639.1"/>
    <property type="molecule type" value="Genomic_DNA"/>
</dbReference>
<dbReference type="AlphaFoldDB" id="A0A6H3FDW0"/>
<evidence type="ECO:0000256" key="8">
    <source>
        <dbReference type="RuleBase" id="RU004057"/>
    </source>
</evidence>
<dbReference type="PANTHER" id="PTHR30625:SF15">
    <property type="entry name" value="BIOPOLYMER TRANSPORT PROTEIN EXBB"/>
    <property type="match status" value="1"/>
</dbReference>
<keyword evidence="13" id="KW-1185">Reference proteome</keyword>
<evidence type="ECO:0000256" key="2">
    <source>
        <dbReference type="ARBA" id="ARBA00022448"/>
    </source>
</evidence>
<evidence type="ECO:0000313" key="13">
    <source>
        <dbReference type="Proteomes" id="UP000292919"/>
    </source>
</evidence>
<name>A0A6H3FDW0_9BACT</name>
<evidence type="ECO:0000256" key="10">
    <source>
        <dbReference type="SAM" id="Phobius"/>
    </source>
</evidence>
<gene>
    <name evidence="12" type="ORF">EB812_06935</name>
</gene>
<dbReference type="PANTHER" id="PTHR30625">
    <property type="entry name" value="PROTEIN TOLQ"/>
    <property type="match status" value="1"/>
</dbReference>
<dbReference type="GO" id="GO:0017038">
    <property type="term" value="P:protein import"/>
    <property type="evidence" value="ECO:0007669"/>
    <property type="project" value="TreeGrafter"/>
</dbReference>
<evidence type="ECO:0000256" key="4">
    <source>
        <dbReference type="ARBA" id="ARBA00022692"/>
    </source>
</evidence>
<evidence type="ECO:0000256" key="6">
    <source>
        <dbReference type="ARBA" id="ARBA00022989"/>
    </source>
</evidence>
<feature type="domain" description="MotA/TolQ/ExbB proton channel" evidence="11">
    <location>
        <begin position="84"/>
        <end position="181"/>
    </location>
</feature>
<evidence type="ECO:0000256" key="1">
    <source>
        <dbReference type="ARBA" id="ARBA00004651"/>
    </source>
</evidence>
<keyword evidence="4 10" id="KW-0812">Transmembrane</keyword>
<feature type="transmembrane region" description="Helical" evidence="10">
    <location>
        <begin position="146"/>
        <end position="170"/>
    </location>
</feature>
<dbReference type="InterPro" id="IPR050790">
    <property type="entry name" value="ExbB/TolQ_transport"/>
</dbReference>
<evidence type="ECO:0000256" key="9">
    <source>
        <dbReference type="SAM" id="MobiDB-lite"/>
    </source>
</evidence>
<keyword evidence="6 10" id="KW-1133">Transmembrane helix</keyword>
<evidence type="ECO:0000259" key="11">
    <source>
        <dbReference type="Pfam" id="PF01618"/>
    </source>
</evidence>
<accession>A0A6H3FDW0</accession>
<dbReference type="RefSeq" id="WP_118228825.1">
    <property type="nucleotide sequence ID" value="NZ_JAQDZC010000015.1"/>
</dbReference>
<keyword evidence="7 10" id="KW-0472">Membrane</keyword>
<evidence type="ECO:0000313" key="12">
    <source>
        <dbReference type="EMBL" id="TBH79639.1"/>
    </source>
</evidence>
<dbReference type="Pfam" id="PF01618">
    <property type="entry name" value="MotA_ExbB"/>
    <property type="match status" value="1"/>
</dbReference>
<evidence type="ECO:0000256" key="3">
    <source>
        <dbReference type="ARBA" id="ARBA00022475"/>
    </source>
</evidence>
<proteinExistence type="inferred from homology"/>
<keyword evidence="5 8" id="KW-0653">Protein transport</keyword>
<protein>
    <submittedName>
        <fullName evidence="12">MotA/TolQ/ExbB proton channel family protein</fullName>
    </submittedName>
</protein>
<evidence type="ECO:0000256" key="5">
    <source>
        <dbReference type="ARBA" id="ARBA00022927"/>
    </source>
</evidence>
<keyword evidence="2 8" id="KW-0813">Transport</keyword>
<feature type="region of interest" description="Disordered" evidence="9">
    <location>
        <begin position="210"/>
        <end position="242"/>
    </location>
</feature>
<feature type="transmembrane region" description="Helical" evidence="10">
    <location>
        <begin position="101"/>
        <end position="126"/>
    </location>
</feature>
<comment type="subcellular location">
    <subcellularLocation>
        <location evidence="1">Cell membrane</location>
        <topology evidence="1">Multi-pass membrane protein</topology>
    </subcellularLocation>
    <subcellularLocation>
        <location evidence="8">Membrane</location>
        <topology evidence="8">Multi-pass membrane protein</topology>
    </subcellularLocation>
</comment>
<evidence type="ECO:0000256" key="7">
    <source>
        <dbReference type="ARBA" id="ARBA00023136"/>
    </source>
</evidence>
<dbReference type="Proteomes" id="UP000292919">
    <property type="component" value="Unassembled WGS sequence"/>
</dbReference>
<dbReference type="GO" id="GO:0005886">
    <property type="term" value="C:plasma membrane"/>
    <property type="evidence" value="ECO:0007669"/>
    <property type="project" value="UniProtKB-SubCell"/>
</dbReference>
<keyword evidence="3" id="KW-1003">Cell membrane</keyword>
<sequence length="242" mass="24956">MNIMTLGGWMMWPLLVVSILALAVIVERFLLYAACPLPDDALRREMLKASGSGDLGVVAARMGGVPLLRPFAALLAGACLQRDAALRLAGEQILEQLERRLGLLAAIARLAPLMGLLGTVSGMITIFSRLAHAAGGVDLSMLADGIWQALLNTASGLSIAIFVQFSLAFFHGRLKNVAAMLDAAGNAALLRDVNNGPAHGLADGLAGGSDVPDSDLPGHVPSAVATGDGHRRGAPVSGGGRR</sequence>
<comment type="similarity">
    <text evidence="8">Belongs to the exbB/tolQ family.</text>
</comment>
<comment type="caution">
    <text evidence="12">The sequence shown here is derived from an EMBL/GenBank/DDBJ whole genome shotgun (WGS) entry which is preliminary data.</text>
</comment>
<dbReference type="InterPro" id="IPR002898">
    <property type="entry name" value="MotA_ExbB_proton_chnl"/>
</dbReference>
<organism evidence="12 13">
    <name type="scientific">Desulfovibrio legallii</name>
    <dbReference type="NCBI Taxonomy" id="571438"/>
    <lineage>
        <taxon>Bacteria</taxon>
        <taxon>Pseudomonadati</taxon>
        <taxon>Thermodesulfobacteriota</taxon>
        <taxon>Desulfovibrionia</taxon>
        <taxon>Desulfovibrionales</taxon>
        <taxon>Desulfovibrionaceae</taxon>
        <taxon>Desulfovibrio</taxon>
    </lineage>
</organism>
<reference evidence="12 13" key="1">
    <citation type="submission" date="2018-12" db="EMBL/GenBank/DDBJ databases">
        <title>First genome draft of Desulfovibrio legallis sp. nov.</title>
        <authorList>
            <person name="Ben Dhia O."/>
            <person name="Najjari A."/>
            <person name="Ferjani R."/>
            <person name="Fhoula I."/>
            <person name="Fardeau M.-L."/>
            <person name="Boudabbous A."/>
            <person name="Ouzari H.I."/>
        </authorList>
    </citation>
    <scope>NUCLEOTIDE SEQUENCE [LARGE SCALE GENOMIC DNA]</scope>
    <source>
        <strain evidence="12 13">H1T</strain>
    </source>
</reference>